<dbReference type="Pfam" id="PF01734">
    <property type="entry name" value="Patatin"/>
    <property type="match status" value="1"/>
</dbReference>
<sequence length="282" mass="32148">MKTGLVLEGGGMRGLYTIGVLDAMMEYDIWTDYVIGVSAGACNGASYVSRQQYRNYRIDEQYLKDKRYISIQNFIKTRSLFGMDFIFSEIPNQLDVFDQQAFLDNPVEFVVGVTDMETGKPVYFGKQESCEDECMVIRASSSIPMFSPPVAFHGRKYLDGGTSDPIPFKKALLDGCEKLVIVRTRDRTYTKSPEGGRAVYSRSFRSTPGMIDCIDRRHEVYNQQVRCCARMEQAGQAMILAPEKPITISRFENDIRKLDVLYREGWQAVETQLDELRSFIGK</sequence>
<dbReference type="OrthoDB" id="9802424at2"/>
<dbReference type="GO" id="GO:0016042">
    <property type="term" value="P:lipid catabolic process"/>
    <property type="evidence" value="ECO:0007669"/>
    <property type="project" value="UniProtKB-UniRule"/>
</dbReference>
<keyword evidence="1 4" id="KW-0378">Hydrolase</keyword>
<reference evidence="6 7" key="1">
    <citation type="submission" date="2017-05" db="EMBL/GenBank/DDBJ databases">
        <title>Butyricicoccus porcorum sp. nov. a butyrate-producing bacterium from the swine intestinal tract.</title>
        <authorList>
            <person name="Trachsel J."/>
            <person name="Humphrey S."/>
            <person name="Allen H.K."/>
        </authorList>
    </citation>
    <scope>NUCLEOTIDE SEQUENCE [LARGE SCALE GENOMIC DNA]</scope>
    <source>
        <strain evidence="6">BB10</strain>
    </source>
</reference>
<protein>
    <submittedName>
        <fullName evidence="6">Patatin family protein</fullName>
    </submittedName>
</protein>
<keyword evidence="2 4" id="KW-0442">Lipid degradation</keyword>
<dbReference type="InterPro" id="IPR050301">
    <property type="entry name" value="NTE"/>
</dbReference>
<dbReference type="Gene3D" id="3.40.1090.10">
    <property type="entry name" value="Cytosolic phospholipase A2 catalytic domain"/>
    <property type="match status" value="2"/>
</dbReference>
<dbReference type="InterPro" id="IPR037483">
    <property type="entry name" value="YjjU-like"/>
</dbReference>
<dbReference type="InterPro" id="IPR002641">
    <property type="entry name" value="PNPLA_dom"/>
</dbReference>
<evidence type="ECO:0000313" key="6">
    <source>
        <dbReference type="EMBL" id="OUM20788.1"/>
    </source>
</evidence>
<evidence type="ECO:0000259" key="5">
    <source>
        <dbReference type="PROSITE" id="PS51635"/>
    </source>
</evidence>
<organism evidence="6 7">
    <name type="scientific">Butyricicoccus porcorum</name>
    <dbReference type="NCBI Taxonomy" id="1945634"/>
    <lineage>
        <taxon>Bacteria</taxon>
        <taxon>Bacillati</taxon>
        <taxon>Bacillota</taxon>
        <taxon>Clostridia</taxon>
        <taxon>Eubacteriales</taxon>
        <taxon>Butyricicoccaceae</taxon>
        <taxon>Butyricicoccus</taxon>
    </lineage>
</organism>
<evidence type="ECO:0000256" key="3">
    <source>
        <dbReference type="ARBA" id="ARBA00023098"/>
    </source>
</evidence>
<evidence type="ECO:0000313" key="7">
    <source>
        <dbReference type="Proteomes" id="UP000194903"/>
    </source>
</evidence>
<feature type="short sequence motif" description="DGA/G" evidence="4">
    <location>
        <begin position="159"/>
        <end position="161"/>
    </location>
</feature>
<dbReference type="EMBL" id="NHOC01000005">
    <property type="protein sequence ID" value="OUM20788.1"/>
    <property type="molecule type" value="Genomic_DNA"/>
</dbReference>
<dbReference type="SUPFAM" id="SSF52151">
    <property type="entry name" value="FabD/lysophospholipase-like"/>
    <property type="match status" value="1"/>
</dbReference>
<evidence type="ECO:0000256" key="4">
    <source>
        <dbReference type="PROSITE-ProRule" id="PRU01161"/>
    </source>
</evidence>
<gene>
    <name evidence="6" type="ORF">CBW42_08165</name>
</gene>
<dbReference type="PROSITE" id="PS51635">
    <property type="entry name" value="PNPLA"/>
    <property type="match status" value="1"/>
</dbReference>
<dbReference type="GO" id="GO:0016787">
    <property type="term" value="F:hydrolase activity"/>
    <property type="evidence" value="ECO:0007669"/>
    <property type="project" value="UniProtKB-UniRule"/>
</dbReference>
<dbReference type="InterPro" id="IPR016035">
    <property type="entry name" value="Acyl_Trfase/lysoPLipase"/>
</dbReference>
<feature type="short sequence motif" description="GXGXXG" evidence="4">
    <location>
        <begin position="9"/>
        <end position="14"/>
    </location>
</feature>
<comment type="caution">
    <text evidence="6">The sequence shown here is derived from an EMBL/GenBank/DDBJ whole genome shotgun (WGS) entry which is preliminary data.</text>
</comment>
<dbReference type="PANTHER" id="PTHR14226:SF25">
    <property type="entry name" value="PHOSPHOESTERASE"/>
    <property type="match status" value="1"/>
</dbReference>
<feature type="short sequence motif" description="GXSXG" evidence="4">
    <location>
        <begin position="36"/>
        <end position="40"/>
    </location>
</feature>
<feature type="active site" description="Proton acceptor" evidence="4">
    <location>
        <position position="159"/>
    </location>
</feature>
<proteinExistence type="predicted"/>
<feature type="domain" description="PNPLA" evidence="5">
    <location>
        <begin position="5"/>
        <end position="172"/>
    </location>
</feature>
<keyword evidence="3 4" id="KW-0443">Lipid metabolism</keyword>
<evidence type="ECO:0000256" key="2">
    <source>
        <dbReference type="ARBA" id="ARBA00022963"/>
    </source>
</evidence>
<dbReference type="CDD" id="cd07208">
    <property type="entry name" value="Pat_hypo_Ecoli_yjju_like"/>
    <property type="match status" value="1"/>
</dbReference>
<accession>A0A252F4S8</accession>
<evidence type="ECO:0000256" key="1">
    <source>
        <dbReference type="ARBA" id="ARBA00022801"/>
    </source>
</evidence>
<keyword evidence="7" id="KW-1185">Reference proteome</keyword>
<dbReference type="InterPro" id="IPR045943">
    <property type="entry name" value="DUF6363"/>
</dbReference>
<dbReference type="Proteomes" id="UP000194903">
    <property type="component" value="Unassembled WGS sequence"/>
</dbReference>
<dbReference type="Pfam" id="PF19890">
    <property type="entry name" value="DUF6363"/>
    <property type="match status" value="1"/>
</dbReference>
<name>A0A252F4S8_9FIRM</name>
<feature type="active site" description="Nucleophile" evidence="4">
    <location>
        <position position="38"/>
    </location>
</feature>
<dbReference type="AlphaFoldDB" id="A0A252F4S8"/>
<dbReference type="RefSeq" id="WP_087019730.1">
    <property type="nucleotide sequence ID" value="NZ_CP178353.1"/>
</dbReference>
<dbReference type="PANTHER" id="PTHR14226">
    <property type="entry name" value="NEUROPATHY TARGET ESTERASE/SWISS CHEESE D.MELANOGASTER"/>
    <property type="match status" value="1"/>
</dbReference>